<dbReference type="EMBL" id="CP045484">
    <property type="protein sequence ID" value="QGR16892.1"/>
    <property type="molecule type" value="Genomic_DNA"/>
</dbReference>
<evidence type="ECO:0000313" key="1">
    <source>
        <dbReference type="EMBL" id="MBB5252684.1"/>
    </source>
</evidence>
<accession>A0A650CGF6</accession>
<sequence length="136" mass="15217">MLGKILIATFLILIAVIGYEYYFNHYIISNQSSNAKYVDTTTMTHVTHYFNYSSAIGVYANSSGTYIYPINLPGSGNISLTIKSDTPFNVKVYDNSTLIIAYSGTDISKHFIGGGKLELEFYNFYGKINISVNEIY</sequence>
<evidence type="ECO:0000313" key="3">
    <source>
        <dbReference type="Proteomes" id="UP000427373"/>
    </source>
</evidence>
<evidence type="ECO:0000313" key="4">
    <source>
        <dbReference type="Proteomes" id="UP000582213"/>
    </source>
</evidence>
<dbReference type="GeneID" id="42800909"/>
<dbReference type="Proteomes" id="UP000427373">
    <property type="component" value="Chromosome"/>
</dbReference>
<dbReference type="EMBL" id="JACHFY010000001">
    <property type="protein sequence ID" value="MBB5252684.1"/>
    <property type="molecule type" value="Genomic_DNA"/>
</dbReference>
<evidence type="ECO:0000313" key="2">
    <source>
        <dbReference type="EMBL" id="QGR16892.1"/>
    </source>
</evidence>
<keyword evidence="3" id="KW-1185">Reference proteome</keyword>
<protein>
    <submittedName>
        <fullName evidence="2">Uncharacterized protein</fullName>
    </submittedName>
</protein>
<dbReference type="AlphaFoldDB" id="A0A650CGF6"/>
<gene>
    <name evidence="2" type="ORF">D1869_06650</name>
    <name evidence="1" type="ORF">HNQ62_000402</name>
</gene>
<organism evidence="2 3">
    <name type="scientific">Sulfurisphaera ohwakuensis</name>
    <dbReference type="NCBI Taxonomy" id="69656"/>
    <lineage>
        <taxon>Archaea</taxon>
        <taxon>Thermoproteota</taxon>
        <taxon>Thermoprotei</taxon>
        <taxon>Sulfolobales</taxon>
        <taxon>Sulfolobaceae</taxon>
        <taxon>Sulfurisphaera</taxon>
    </lineage>
</organism>
<proteinExistence type="predicted"/>
<dbReference type="Proteomes" id="UP000582213">
    <property type="component" value="Unassembled WGS sequence"/>
</dbReference>
<reference evidence="2 3" key="1">
    <citation type="submission" date="2019-10" db="EMBL/GenBank/DDBJ databases">
        <title>Genome Sequences from Six Type Strain Members of the Archaeal Family Sulfolobaceae: Acidianus ambivalens, Acidianus infernus, Metallosphaera prunae, Stygiolobus azoricus, Sulfolobus metallicus, and Sulfurisphaera ohwakuensis.</title>
        <authorList>
            <person name="Counts J.A."/>
            <person name="Kelly R.M."/>
        </authorList>
    </citation>
    <scope>NUCLEOTIDE SEQUENCE [LARGE SCALE GENOMIC DNA]</scope>
    <source>
        <strain evidence="2 3">TA-1</strain>
    </source>
</reference>
<dbReference type="KEGG" id="soh:D1869_06650"/>
<reference evidence="1 4" key="2">
    <citation type="submission" date="2020-08" db="EMBL/GenBank/DDBJ databases">
        <title>Genomic Encyclopedia of Type Strains, Phase IV (KMG-IV): sequencing the most valuable type-strain genomes for metagenomic binning, comparative biology and taxonomic classification.</title>
        <authorList>
            <person name="Goeker M."/>
        </authorList>
    </citation>
    <scope>NUCLEOTIDE SEQUENCE [LARGE SCALE GENOMIC DNA]</scope>
    <source>
        <strain evidence="1 4">DSM 12421</strain>
    </source>
</reference>
<dbReference type="OrthoDB" id="39919at2157"/>
<name>A0A650CGF6_SULOH</name>
<dbReference type="RefSeq" id="WP_156014444.1">
    <property type="nucleotide sequence ID" value="NZ_CP045484.1"/>
</dbReference>